<dbReference type="Proteomes" id="UP000326779">
    <property type="component" value="Chromosome"/>
</dbReference>
<organism evidence="3 4">
    <name type="scientific">Schleiferilactobacillus harbinensis</name>
    <dbReference type="NCBI Taxonomy" id="304207"/>
    <lineage>
        <taxon>Bacteria</taxon>
        <taxon>Bacillati</taxon>
        <taxon>Bacillota</taxon>
        <taxon>Bacilli</taxon>
        <taxon>Lactobacillales</taxon>
        <taxon>Lactobacillaceae</taxon>
        <taxon>Schleiferilactobacillus</taxon>
    </lineage>
</organism>
<dbReference type="Proteomes" id="UP001330016">
    <property type="component" value="Unassembled WGS sequence"/>
</dbReference>
<reference evidence="2 5" key="2">
    <citation type="submission" date="2023-02" db="EMBL/GenBank/DDBJ databases">
        <title>The predominant lactic acid bacteria and yeasts involved in the spontaneous fermentation of millet during the production of the traditional porridge Hausa koko in Ghana.</title>
        <authorList>
            <person name="Atter A."/>
            <person name="Diaz M."/>
        </authorList>
    </citation>
    <scope>NUCLEOTIDE SEQUENCE [LARGE SCALE GENOMIC DNA]</scope>
    <source>
        <strain evidence="2 5">FI11640</strain>
    </source>
</reference>
<gene>
    <name evidence="3" type="ORF">D1010_00160</name>
    <name evidence="2" type="ORF">PS435_08100</name>
</gene>
<dbReference type="AlphaFoldDB" id="A0A5P8M0G2"/>
<accession>A0A5P8M0G2</accession>
<feature type="transmembrane region" description="Helical" evidence="1">
    <location>
        <begin position="126"/>
        <end position="151"/>
    </location>
</feature>
<keyword evidence="5" id="KW-1185">Reference proteome</keyword>
<evidence type="ECO:0000313" key="4">
    <source>
        <dbReference type="Proteomes" id="UP000326779"/>
    </source>
</evidence>
<name>A0A5P8M0G2_9LACO</name>
<feature type="transmembrane region" description="Helical" evidence="1">
    <location>
        <begin position="18"/>
        <end position="38"/>
    </location>
</feature>
<evidence type="ECO:0000313" key="3">
    <source>
        <dbReference type="EMBL" id="QFR21978.1"/>
    </source>
</evidence>
<dbReference type="EMBL" id="JAQSGK010000020">
    <property type="protein sequence ID" value="MEE6715818.1"/>
    <property type="molecule type" value="Genomic_DNA"/>
</dbReference>
<keyword evidence="1" id="KW-0472">Membrane</keyword>
<feature type="transmembrane region" description="Helical" evidence="1">
    <location>
        <begin position="100"/>
        <end position="119"/>
    </location>
</feature>
<evidence type="ECO:0000313" key="5">
    <source>
        <dbReference type="Proteomes" id="UP001330016"/>
    </source>
</evidence>
<feature type="transmembrane region" description="Helical" evidence="1">
    <location>
        <begin position="50"/>
        <end position="68"/>
    </location>
</feature>
<keyword evidence="1" id="KW-0812">Transmembrane</keyword>
<dbReference type="RefSeq" id="WP_152259978.1">
    <property type="nucleotide sequence ID" value="NZ_CAUFDJ010000009.1"/>
</dbReference>
<evidence type="ECO:0008006" key="6">
    <source>
        <dbReference type="Google" id="ProtNLM"/>
    </source>
</evidence>
<evidence type="ECO:0000256" key="1">
    <source>
        <dbReference type="SAM" id="Phobius"/>
    </source>
</evidence>
<evidence type="ECO:0000313" key="2">
    <source>
        <dbReference type="EMBL" id="MEE6715818.1"/>
    </source>
</evidence>
<dbReference type="KEGG" id="lhb:D1010_00160"/>
<feature type="transmembrane region" description="Helical" evidence="1">
    <location>
        <begin position="171"/>
        <end position="191"/>
    </location>
</feature>
<keyword evidence="1" id="KW-1133">Transmembrane helix</keyword>
<protein>
    <recommendedName>
        <fullName evidence="6">DUF624 domain-containing protein</fullName>
    </recommendedName>
</protein>
<reference evidence="3 4" key="1">
    <citation type="submission" date="2019-10" db="EMBL/GenBank/DDBJ databases">
        <title>The completed genome of Lactobacillus harbinensis M1.</title>
        <authorList>
            <person name="Zheng Y."/>
        </authorList>
    </citation>
    <scope>NUCLEOTIDE SEQUENCE [LARGE SCALE GENOMIC DNA]</scope>
    <source>
        <strain evidence="3 4">M1</strain>
    </source>
</reference>
<dbReference type="EMBL" id="CP045143">
    <property type="protein sequence ID" value="QFR21978.1"/>
    <property type="molecule type" value="Genomic_DNA"/>
</dbReference>
<proteinExistence type="predicted"/>
<sequence>MHVRTQFAGNAFVRVFNWLYAFFIPNLFFLLVNVGLVITLKIMPLTLQNALPYLLALLPLGPALWVLAQCADDFLYQHELPRWWRLFGTYWRAVKKIGGIWAAFLAIVYVAIVDGVVLVRWPAGKWLLPLMIIVGLAAAITAFNYLTFAYHNPTVRLGVLLRAAAVLTGRRWFIGVLNVAMFGVFCLLLAAKPAIGFMVAPIIFAELVVMNNHQAFRSLG</sequence>